<dbReference type="Pfam" id="PF04244">
    <property type="entry name" value="DPRP"/>
    <property type="match status" value="1"/>
</dbReference>
<dbReference type="Proteomes" id="UP000321577">
    <property type="component" value="Unassembled WGS sequence"/>
</dbReference>
<dbReference type="InterPro" id="IPR007357">
    <property type="entry name" value="PhrB-like"/>
</dbReference>
<keyword evidence="1" id="KW-0456">Lyase</keyword>
<keyword evidence="2" id="KW-1185">Reference proteome</keyword>
<organism evidence="1 2">
    <name type="scientific">Brevifollis gellanilyticus</name>
    <dbReference type="NCBI Taxonomy" id="748831"/>
    <lineage>
        <taxon>Bacteria</taxon>
        <taxon>Pseudomonadati</taxon>
        <taxon>Verrucomicrobiota</taxon>
        <taxon>Verrucomicrobiia</taxon>
        <taxon>Verrucomicrobiales</taxon>
        <taxon>Verrucomicrobiaceae</taxon>
    </lineage>
</organism>
<gene>
    <name evidence="1" type="ORF">BGE01nite_11110</name>
</gene>
<accession>A0A512M509</accession>
<dbReference type="Gene3D" id="1.25.40.80">
    <property type="match status" value="1"/>
</dbReference>
<sequence length="514" mass="58892">MFSVSRLILVLGDQLDLESAAFDGLDASRDVVWMAEVKHESTKVWSTKARIAVFLAAMRHFRDDLRARGITVDYRQLGEPGGETFAEQLRSAIRRLKPQGLIMVEAGEWSVGREIEEVAAEMGVTLEARTDRHFLCSREMFQRHAERRTQFRMEFFYREMRQHTGVLMEAGKPAGGQWNFDHDNRGSFGKEGPGLRIPPRRFTPDELTKSVIADVDAHFPGHPGSLVEFDWPVTVVQAREALQDFITHRLPEFGRYQDAMWTSEPWLYHSRLSAAMNLKLLHPSVVIAAAEQAYKDGLAPLEAVEGFIRQILGWREYVRGIYWHFMPGYLERNAMHAEHELPAFYWTGETDMQCLRDVITQTLRLGYAHHIQRLMVTGLFALLYGVQPRRVHEWYLAVYVDAVEWVELPNTLGMSQYGDGGVMASKPYVASGKYIQRMSNYCQGCRYDPAQSTGPRACPFTTLYWDYLLQHEPVLRRNQRMGMQLKNLSRLSAGDREAIQKQAASFRAACDSST</sequence>
<dbReference type="RefSeq" id="WP_146849286.1">
    <property type="nucleotide sequence ID" value="NZ_BKAG01000005.1"/>
</dbReference>
<evidence type="ECO:0000313" key="1">
    <source>
        <dbReference type="EMBL" id="GEP41820.1"/>
    </source>
</evidence>
<dbReference type="OrthoDB" id="5288100at2"/>
<dbReference type="Gene3D" id="1.10.10.1710">
    <property type="entry name" value="Deoxyribodipyrimidine photolyase-related"/>
    <property type="match status" value="1"/>
</dbReference>
<dbReference type="Gene3D" id="1.10.579.10">
    <property type="entry name" value="DNA Cyclobutane Dipyrimidine Photolyase, subunit A, domain 3"/>
    <property type="match status" value="1"/>
</dbReference>
<dbReference type="EMBL" id="BKAG01000005">
    <property type="protein sequence ID" value="GEP41820.1"/>
    <property type="molecule type" value="Genomic_DNA"/>
</dbReference>
<dbReference type="SUPFAM" id="SSF48173">
    <property type="entry name" value="Cryptochrome/photolyase FAD-binding domain"/>
    <property type="match status" value="1"/>
</dbReference>
<evidence type="ECO:0000313" key="2">
    <source>
        <dbReference type="Proteomes" id="UP000321577"/>
    </source>
</evidence>
<dbReference type="PANTHER" id="PTHR38657">
    <property type="entry name" value="SLR1343 PROTEIN"/>
    <property type="match status" value="1"/>
</dbReference>
<dbReference type="PANTHER" id="PTHR38657:SF1">
    <property type="entry name" value="SLR1343 PROTEIN"/>
    <property type="match status" value="1"/>
</dbReference>
<dbReference type="AlphaFoldDB" id="A0A512M509"/>
<reference evidence="1 2" key="1">
    <citation type="submission" date="2019-07" db="EMBL/GenBank/DDBJ databases">
        <title>Whole genome shotgun sequence of Brevifollis gellanilyticus NBRC 108608.</title>
        <authorList>
            <person name="Hosoyama A."/>
            <person name="Uohara A."/>
            <person name="Ohji S."/>
            <person name="Ichikawa N."/>
        </authorList>
    </citation>
    <scope>NUCLEOTIDE SEQUENCE [LARGE SCALE GENOMIC DNA]</scope>
    <source>
        <strain evidence="1 2">NBRC 108608</strain>
    </source>
</reference>
<comment type="caution">
    <text evidence="1">The sequence shown here is derived from an EMBL/GenBank/DDBJ whole genome shotgun (WGS) entry which is preliminary data.</text>
</comment>
<name>A0A512M509_9BACT</name>
<dbReference type="InterPro" id="IPR052551">
    <property type="entry name" value="UV-DNA_repair_photolyase"/>
</dbReference>
<dbReference type="InterPro" id="IPR014729">
    <property type="entry name" value="Rossmann-like_a/b/a_fold"/>
</dbReference>
<dbReference type="Gene3D" id="3.40.50.620">
    <property type="entry name" value="HUPs"/>
    <property type="match status" value="1"/>
</dbReference>
<proteinExistence type="predicted"/>
<protein>
    <submittedName>
        <fullName evidence="1">Cryptochrome/photolyase family protein</fullName>
    </submittedName>
</protein>
<dbReference type="GO" id="GO:0016829">
    <property type="term" value="F:lyase activity"/>
    <property type="evidence" value="ECO:0007669"/>
    <property type="project" value="UniProtKB-KW"/>
</dbReference>
<dbReference type="InterPro" id="IPR036134">
    <property type="entry name" value="Crypto/Photolyase_FAD-like_sf"/>
</dbReference>